<dbReference type="RefSeq" id="WP_126607098.1">
    <property type="nucleotide sequence ID" value="NZ_AP025144.1"/>
</dbReference>
<dbReference type="Gene3D" id="3.40.630.30">
    <property type="match status" value="1"/>
</dbReference>
<reference evidence="3" key="1">
    <citation type="journal article" date="2019" name="Int. J. Syst. Evol. Microbiol.">
        <title>The Global Catalogue of Microorganisms (GCM) 10K type strain sequencing project: providing services to taxonomists for standard genome sequencing and annotation.</title>
        <authorList>
            <consortium name="The Broad Institute Genomics Platform"/>
            <consortium name="The Broad Institute Genome Sequencing Center for Infectious Disease"/>
            <person name="Wu L."/>
            <person name="Ma J."/>
        </authorList>
    </citation>
    <scope>NUCLEOTIDE SEQUENCE [LARGE SCALE GENOMIC DNA]</scope>
    <source>
        <strain evidence="3">NBRC 15640</strain>
    </source>
</reference>
<dbReference type="Pfam" id="PF13302">
    <property type="entry name" value="Acetyltransf_3"/>
    <property type="match status" value="1"/>
</dbReference>
<dbReference type="InterPro" id="IPR051531">
    <property type="entry name" value="N-acetyltransferase"/>
</dbReference>
<dbReference type="InterPro" id="IPR000182">
    <property type="entry name" value="GNAT_dom"/>
</dbReference>
<comment type="caution">
    <text evidence="2">The sequence shown here is derived from an EMBL/GenBank/DDBJ whole genome shotgun (WGS) entry which is preliminary data.</text>
</comment>
<dbReference type="PANTHER" id="PTHR43792:SF1">
    <property type="entry name" value="N-ACETYLTRANSFERASE DOMAIN-CONTAINING PROTEIN"/>
    <property type="match status" value="1"/>
</dbReference>
<organism evidence="2 3">
    <name type="scientific">Vibrio penaeicida</name>
    <dbReference type="NCBI Taxonomy" id="104609"/>
    <lineage>
        <taxon>Bacteria</taxon>
        <taxon>Pseudomonadati</taxon>
        <taxon>Pseudomonadota</taxon>
        <taxon>Gammaproteobacteria</taxon>
        <taxon>Vibrionales</taxon>
        <taxon>Vibrionaceae</taxon>
        <taxon>Vibrio</taxon>
    </lineage>
</organism>
<feature type="domain" description="N-acetyltransferase" evidence="1">
    <location>
        <begin position="12"/>
        <end position="160"/>
    </location>
</feature>
<keyword evidence="3" id="KW-1185">Reference proteome</keyword>
<sequence length="160" mass="17841">MNPTPTLKNHTLTLRAITQHDTNDLFEIYGDARVMEFASDPTFTTISMVKQMMESVNKLKASGKSYEWAIVENQSRKVIGTCGIHSFSDCGTVCEVGCLLNASFWRQGIMFEALLLLFQHAKESGIKTVVADIDGDNHSSIALFEKLGFQQEEDGFQRGL</sequence>
<dbReference type="CDD" id="cd04301">
    <property type="entry name" value="NAT_SF"/>
    <property type="match status" value="1"/>
</dbReference>
<dbReference type="SUPFAM" id="SSF55729">
    <property type="entry name" value="Acyl-CoA N-acyltransferases (Nat)"/>
    <property type="match status" value="1"/>
</dbReference>
<dbReference type="InterPro" id="IPR016181">
    <property type="entry name" value="Acyl_CoA_acyltransferase"/>
</dbReference>
<accession>A0AAV5NKE9</accession>
<dbReference type="PANTHER" id="PTHR43792">
    <property type="entry name" value="GNAT FAMILY, PUTATIVE (AFU_ORTHOLOGUE AFUA_3G00765)-RELATED-RELATED"/>
    <property type="match status" value="1"/>
</dbReference>
<dbReference type="Proteomes" id="UP001156690">
    <property type="component" value="Unassembled WGS sequence"/>
</dbReference>
<proteinExistence type="predicted"/>
<name>A0AAV5NKE9_9VIBR</name>
<evidence type="ECO:0000259" key="1">
    <source>
        <dbReference type="PROSITE" id="PS51186"/>
    </source>
</evidence>
<protein>
    <submittedName>
        <fullName evidence="2">N-acetyltransferase</fullName>
    </submittedName>
</protein>
<dbReference type="PROSITE" id="PS51186">
    <property type="entry name" value="GNAT"/>
    <property type="match status" value="1"/>
</dbReference>
<gene>
    <name evidence="2" type="ORF">GCM10007932_00520</name>
</gene>
<dbReference type="EMBL" id="BSNX01000001">
    <property type="protein sequence ID" value="GLQ70692.1"/>
    <property type="molecule type" value="Genomic_DNA"/>
</dbReference>
<evidence type="ECO:0000313" key="3">
    <source>
        <dbReference type="Proteomes" id="UP001156690"/>
    </source>
</evidence>
<dbReference type="AlphaFoldDB" id="A0AAV5NKE9"/>
<evidence type="ECO:0000313" key="2">
    <source>
        <dbReference type="EMBL" id="GLQ70692.1"/>
    </source>
</evidence>
<dbReference type="GO" id="GO:0016747">
    <property type="term" value="F:acyltransferase activity, transferring groups other than amino-acyl groups"/>
    <property type="evidence" value="ECO:0007669"/>
    <property type="project" value="InterPro"/>
</dbReference>